<dbReference type="EMBL" id="SRLO01000124">
    <property type="protein sequence ID" value="TNN73514.1"/>
    <property type="molecule type" value="Genomic_DNA"/>
</dbReference>
<dbReference type="AlphaFoldDB" id="A0A4Z2I841"/>
<sequence length="80" mass="8326">MTTVLANVADIAPLPGTPELFVDSANLPTDRRQTAGGADIDGRGLGRCGLWVLGSLLSLALPALLLLKLLPHQLLAQQDA</sequence>
<feature type="transmembrane region" description="Helical" evidence="1">
    <location>
        <begin position="50"/>
        <end position="70"/>
    </location>
</feature>
<comment type="caution">
    <text evidence="2">The sequence shown here is derived from an EMBL/GenBank/DDBJ whole genome shotgun (WGS) entry which is preliminary data.</text>
</comment>
<evidence type="ECO:0000256" key="1">
    <source>
        <dbReference type="SAM" id="Phobius"/>
    </source>
</evidence>
<proteinExistence type="predicted"/>
<name>A0A4Z2I841_9TELE</name>
<reference evidence="2 3" key="1">
    <citation type="submission" date="2019-03" db="EMBL/GenBank/DDBJ databases">
        <title>First draft genome of Liparis tanakae, snailfish: a comprehensive survey of snailfish specific genes.</title>
        <authorList>
            <person name="Kim W."/>
            <person name="Song I."/>
            <person name="Jeong J.-H."/>
            <person name="Kim D."/>
            <person name="Kim S."/>
            <person name="Ryu S."/>
            <person name="Song J.Y."/>
            <person name="Lee S.K."/>
        </authorList>
    </citation>
    <scope>NUCLEOTIDE SEQUENCE [LARGE SCALE GENOMIC DNA]</scope>
    <source>
        <tissue evidence="2">Muscle</tissue>
    </source>
</reference>
<dbReference type="Proteomes" id="UP000314294">
    <property type="component" value="Unassembled WGS sequence"/>
</dbReference>
<keyword evidence="1" id="KW-1133">Transmembrane helix</keyword>
<gene>
    <name evidence="2" type="ORF">EYF80_016304</name>
</gene>
<keyword evidence="1" id="KW-0812">Transmembrane</keyword>
<accession>A0A4Z2I841</accession>
<evidence type="ECO:0000313" key="3">
    <source>
        <dbReference type="Proteomes" id="UP000314294"/>
    </source>
</evidence>
<keyword evidence="1" id="KW-0472">Membrane</keyword>
<evidence type="ECO:0000313" key="2">
    <source>
        <dbReference type="EMBL" id="TNN73514.1"/>
    </source>
</evidence>
<protein>
    <submittedName>
        <fullName evidence="2">Uncharacterized protein</fullName>
    </submittedName>
</protein>
<keyword evidence="3" id="KW-1185">Reference proteome</keyword>
<organism evidence="2 3">
    <name type="scientific">Liparis tanakae</name>
    <name type="common">Tanaka's snailfish</name>
    <dbReference type="NCBI Taxonomy" id="230148"/>
    <lineage>
        <taxon>Eukaryota</taxon>
        <taxon>Metazoa</taxon>
        <taxon>Chordata</taxon>
        <taxon>Craniata</taxon>
        <taxon>Vertebrata</taxon>
        <taxon>Euteleostomi</taxon>
        <taxon>Actinopterygii</taxon>
        <taxon>Neopterygii</taxon>
        <taxon>Teleostei</taxon>
        <taxon>Neoteleostei</taxon>
        <taxon>Acanthomorphata</taxon>
        <taxon>Eupercaria</taxon>
        <taxon>Perciformes</taxon>
        <taxon>Cottioidei</taxon>
        <taxon>Cottales</taxon>
        <taxon>Liparidae</taxon>
        <taxon>Liparis</taxon>
    </lineage>
</organism>